<dbReference type="InterPro" id="IPR001005">
    <property type="entry name" value="SANT/Myb"/>
</dbReference>
<feature type="domain" description="ELM2" evidence="10">
    <location>
        <begin position="12"/>
        <end position="94"/>
    </location>
</feature>
<keyword evidence="7" id="KW-0804">Transcription</keyword>
<sequence length="186" mass="21285">MFSDEIINSEINRIRVGKSFQVKCPEIETTSRESIKDKDLLIWKPSIDIPEEKLDDYISQAKNKYGYNDEQALGMLFWHKYDLEKATIDLSNFTPLSETWSDEEKATFEEAFKIFANNLNKIHKRLPEKSIGSVVKYYYVWKSGPVGSILVRKKKKKTGSSKANGSSPDSSGSTEGSKQHDHRTLI</sequence>
<dbReference type="InterPro" id="IPR000949">
    <property type="entry name" value="ELM2_dom"/>
</dbReference>
<accession>A0A9P0B611</accession>
<evidence type="ECO:0000256" key="3">
    <source>
        <dbReference type="ARBA" id="ARBA00022771"/>
    </source>
</evidence>
<keyword evidence="2" id="KW-0479">Metal-binding</keyword>
<evidence type="ECO:0000256" key="1">
    <source>
        <dbReference type="ARBA" id="ARBA00004123"/>
    </source>
</evidence>
<keyword evidence="6" id="KW-0238">DNA-binding</keyword>
<evidence type="ECO:0000256" key="6">
    <source>
        <dbReference type="ARBA" id="ARBA00023125"/>
    </source>
</evidence>
<dbReference type="PROSITE" id="PS51156">
    <property type="entry name" value="ELM2"/>
    <property type="match status" value="1"/>
</dbReference>
<dbReference type="Gene3D" id="1.10.10.60">
    <property type="entry name" value="Homeodomain-like"/>
    <property type="match status" value="1"/>
</dbReference>
<dbReference type="SMART" id="SM01189">
    <property type="entry name" value="ELM2"/>
    <property type="match status" value="1"/>
</dbReference>
<dbReference type="InterPro" id="IPR017884">
    <property type="entry name" value="SANT_dom"/>
</dbReference>
<evidence type="ECO:0000256" key="5">
    <source>
        <dbReference type="ARBA" id="ARBA00023015"/>
    </source>
</evidence>
<dbReference type="Pfam" id="PF01448">
    <property type="entry name" value="ELM2"/>
    <property type="match status" value="1"/>
</dbReference>
<evidence type="ECO:0000313" key="12">
    <source>
        <dbReference type="EMBL" id="CAH0554937.1"/>
    </source>
</evidence>
<dbReference type="InterPro" id="IPR051066">
    <property type="entry name" value="Trans_reg/Corepressor"/>
</dbReference>
<keyword evidence="3" id="KW-0863">Zinc-finger</keyword>
<dbReference type="SUPFAM" id="SSF46689">
    <property type="entry name" value="Homeodomain-like"/>
    <property type="match status" value="1"/>
</dbReference>
<comment type="subcellular location">
    <subcellularLocation>
        <location evidence="1">Nucleus</location>
    </subcellularLocation>
</comment>
<dbReference type="PROSITE" id="PS51293">
    <property type="entry name" value="SANT"/>
    <property type="match status" value="1"/>
</dbReference>
<feature type="domain" description="SANT" evidence="11">
    <location>
        <begin position="95"/>
        <end position="146"/>
    </location>
</feature>
<dbReference type="EMBL" id="OV121135">
    <property type="protein sequence ID" value="CAH0554937.1"/>
    <property type="molecule type" value="Genomic_DNA"/>
</dbReference>
<dbReference type="PANTHER" id="PTHR16089:SF28">
    <property type="entry name" value="REST COREPRESSOR"/>
    <property type="match status" value="1"/>
</dbReference>
<gene>
    <name evidence="12" type="ORF">MELIAE_LOCUS6396</name>
</gene>
<evidence type="ECO:0000256" key="2">
    <source>
        <dbReference type="ARBA" id="ARBA00022723"/>
    </source>
</evidence>
<dbReference type="GO" id="GO:0003714">
    <property type="term" value="F:transcription corepressor activity"/>
    <property type="evidence" value="ECO:0007669"/>
    <property type="project" value="TreeGrafter"/>
</dbReference>
<keyword evidence="13" id="KW-1185">Reference proteome</keyword>
<dbReference type="InterPro" id="IPR009057">
    <property type="entry name" value="Homeodomain-like_sf"/>
</dbReference>
<dbReference type="FunFam" id="1.10.10.60:FF:000012">
    <property type="entry name" value="Metastasis-associated 1 family, member 3"/>
    <property type="match status" value="1"/>
</dbReference>
<keyword evidence="4" id="KW-0862">Zinc</keyword>
<proteinExistence type="predicted"/>
<evidence type="ECO:0000256" key="9">
    <source>
        <dbReference type="SAM" id="MobiDB-lite"/>
    </source>
</evidence>
<evidence type="ECO:0000256" key="7">
    <source>
        <dbReference type="ARBA" id="ARBA00023163"/>
    </source>
</evidence>
<evidence type="ECO:0000256" key="8">
    <source>
        <dbReference type="ARBA" id="ARBA00023242"/>
    </source>
</evidence>
<dbReference type="Proteomes" id="UP001154078">
    <property type="component" value="Chromosome 4"/>
</dbReference>
<organism evidence="12 13">
    <name type="scientific">Brassicogethes aeneus</name>
    <name type="common">Rape pollen beetle</name>
    <name type="synonym">Meligethes aeneus</name>
    <dbReference type="NCBI Taxonomy" id="1431903"/>
    <lineage>
        <taxon>Eukaryota</taxon>
        <taxon>Metazoa</taxon>
        <taxon>Ecdysozoa</taxon>
        <taxon>Arthropoda</taxon>
        <taxon>Hexapoda</taxon>
        <taxon>Insecta</taxon>
        <taxon>Pterygota</taxon>
        <taxon>Neoptera</taxon>
        <taxon>Endopterygota</taxon>
        <taxon>Coleoptera</taxon>
        <taxon>Polyphaga</taxon>
        <taxon>Cucujiformia</taxon>
        <taxon>Nitidulidae</taxon>
        <taxon>Meligethinae</taxon>
        <taxon>Brassicogethes</taxon>
    </lineage>
</organism>
<reference evidence="12" key="1">
    <citation type="submission" date="2021-12" db="EMBL/GenBank/DDBJ databases">
        <authorList>
            <person name="King R."/>
        </authorList>
    </citation>
    <scope>NUCLEOTIDE SEQUENCE</scope>
</reference>
<dbReference type="PANTHER" id="PTHR16089">
    <property type="entry name" value="REST COREPRESSOR COREST PROTEIN-RELATED"/>
    <property type="match status" value="1"/>
</dbReference>
<evidence type="ECO:0008006" key="14">
    <source>
        <dbReference type="Google" id="ProtNLM"/>
    </source>
</evidence>
<dbReference type="AlphaFoldDB" id="A0A9P0B611"/>
<keyword evidence="5" id="KW-0805">Transcription regulation</keyword>
<dbReference type="GO" id="GO:0006357">
    <property type="term" value="P:regulation of transcription by RNA polymerase II"/>
    <property type="evidence" value="ECO:0007669"/>
    <property type="project" value="TreeGrafter"/>
</dbReference>
<evidence type="ECO:0000256" key="4">
    <source>
        <dbReference type="ARBA" id="ARBA00022833"/>
    </source>
</evidence>
<dbReference type="GO" id="GO:0005667">
    <property type="term" value="C:transcription regulator complex"/>
    <property type="evidence" value="ECO:0007669"/>
    <property type="project" value="TreeGrafter"/>
</dbReference>
<evidence type="ECO:0000259" key="11">
    <source>
        <dbReference type="PROSITE" id="PS51293"/>
    </source>
</evidence>
<dbReference type="GO" id="GO:0003677">
    <property type="term" value="F:DNA binding"/>
    <property type="evidence" value="ECO:0007669"/>
    <property type="project" value="UniProtKB-KW"/>
</dbReference>
<dbReference type="GO" id="GO:0008270">
    <property type="term" value="F:zinc ion binding"/>
    <property type="evidence" value="ECO:0007669"/>
    <property type="project" value="UniProtKB-KW"/>
</dbReference>
<dbReference type="Gene3D" id="4.10.1240.50">
    <property type="match status" value="1"/>
</dbReference>
<evidence type="ECO:0000313" key="13">
    <source>
        <dbReference type="Proteomes" id="UP001154078"/>
    </source>
</evidence>
<feature type="compositionally biased region" description="Basic and acidic residues" evidence="9">
    <location>
        <begin position="177"/>
        <end position="186"/>
    </location>
</feature>
<dbReference type="OrthoDB" id="10064338at2759"/>
<dbReference type="FunFam" id="4.10.1240.50:FF:000002">
    <property type="entry name" value="REST corepressor isoform X1"/>
    <property type="match status" value="1"/>
</dbReference>
<evidence type="ECO:0000259" key="10">
    <source>
        <dbReference type="PROSITE" id="PS51156"/>
    </source>
</evidence>
<feature type="region of interest" description="Disordered" evidence="9">
    <location>
        <begin position="153"/>
        <end position="186"/>
    </location>
</feature>
<protein>
    <recommendedName>
        <fullName evidence="14">ELM2 domain-containing protein</fullName>
    </recommendedName>
</protein>
<keyword evidence="8" id="KW-0539">Nucleus</keyword>
<dbReference type="GO" id="GO:0000118">
    <property type="term" value="C:histone deacetylase complex"/>
    <property type="evidence" value="ECO:0007669"/>
    <property type="project" value="TreeGrafter"/>
</dbReference>
<dbReference type="SMART" id="SM00717">
    <property type="entry name" value="SANT"/>
    <property type="match status" value="1"/>
</dbReference>
<name>A0A9P0B611_BRAAE</name>
<feature type="compositionally biased region" description="Low complexity" evidence="9">
    <location>
        <begin position="160"/>
        <end position="176"/>
    </location>
</feature>